<dbReference type="EMBL" id="LGUS01000182">
    <property type="protein sequence ID" value="KOG32610.1"/>
    <property type="molecule type" value="Genomic_DNA"/>
</dbReference>
<keyword evidence="2" id="KW-1185">Reference proteome</keyword>
<dbReference type="STRING" id="67356.AQJ84_39530"/>
<evidence type="ECO:0000313" key="2">
    <source>
        <dbReference type="Proteomes" id="UP000037251"/>
    </source>
</evidence>
<dbReference type="PATRIC" id="fig|67356.5.peg.5665"/>
<name>A0A0L8L3A9_9ACTN</name>
<protein>
    <submittedName>
        <fullName evidence="1">Uncharacterized protein</fullName>
    </submittedName>
</protein>
<reference evidence="2" key="1">
    <citation type="submission" date="2015-07" db="EMBL/GenBank/DDBJ databases">
        <authorList>
            <person name="Ju K.-S."/>
            <person name="Doroghazi J.R."/>
            <person name="Metcalf W.W."/>
        </authorList>
    </citation>
    <scope>NUCLEOTIDE SEQUENCE [LARGE SCALE GENOMIC DNA]</scope>
    <source>
        <strain evidence="2">NRRL 2290</strain>
    </source>
</reference>
<gene>
    <name evidence="1" type="ORF">ADK37_26435</name>
</gene>
<comment type="caution">
    <text evidence="1">The sequence shown here is derived from an EMBL/GenBank/DDBJ whole genome shotgun (WGS) entry which is preliminary data.</text>
</comment>
<evidence type="ECO:0000313" key="1">
    <source>
        <dbReference type="EMBL" id="KOG32610.1"/>
    </source>
</evidence>
<proteinExistence type="predicted"/>
<organism evidence="1 2">
    <name type="scientific">Streptomyces resistomycificus</name>
    <dbReference type="NCBI Taxonomy" id="67356"/>
    <lineage>
        <taxon>Bacteria</taxon>
        <taxon>Bacillati</taxon>
        <taxon>Actinomycetota</taxon>
        <taxon>Actinomycetes</taxon>
        <taxon>Kitasatosporales</taxon>
        <taxon>Streptomycetaceae</taxon>
        <taxon>Streptomyces</taxon>
        <taxon>Streptomyces aurantiacus group</taxon>
    </lineage>
</organism>
<dbReference type="RefSeq" id="WP_030038876.1">
    <property type="nucleotide sequence ID" value="NZ_KL575589.1"/>
</dbReference>
<dbReference type="AlphaFoldDB" id="A0A0L8L3A9"/>
<dbReference type="Proteomes" id="UP000037251">
    <property type="component" value="Unassembled WGS sequence"/>
</dbReference>
<accession>A0A0L8L3A9</accession>
<dbReference type="OrthoDB" id="5193574at2"/>
<sequence length="92" mass="11120">MPAIEFIGYSRQEAVERMERYIPLFAHLDWADDFIFQIEADNKVIGLNRIEQPLVRVRSRFPERIEITRDILRDHEDVESFVIDFRARRVQD</sequence>